<reference evidence="2" key="2">
    <citation type="submission" date="2015-06" db="UniProtKB">
        <authorList>
            <consortium name="EnsemblPlants"/>
        </authorList>
    </citation>
    <scope>IDENTIFICATION</scope>
    <source>
        <strain evidence="2">DM1-3 516 R44</strain>
    </source>
</reference>
<feature type="region of interest" description="Disordered" evidence="1">
    <location>
        <begin position="36"/>
        <end position="81"/>
    </location>
</feature>
<dbReference type="PaxDb" id="4113-PGSC0003DMT400086874"/>
<keyword evidence="3" id="KW-1185">Reference proteome</keyword>
<dbReference type="AlphaFoldDB" id="M1DCP0"/>
<reference evidence="3" key="1">
    <citation type="journal article" date="2011" name="Nature">
        <title>Genome sequence and analysis of the tuber crop potato.</title>
        <authorList>
            <consortium name="The Potato Genome Sequencing Consortium"/>
        </authorList>
    </citation>
    <scope>NUCLEOTIDE SEQUENCE [LARGE SCALE GENOMIC DNA]</scope>
    <source>
        <strain evidence="3">cv. DM1-3 516 R44</strain>
    </source>
</reference>
<protein>
    <recommendedName>
        <fullName evidence="4">Gag-pol polyprotein</fullName>
    </recommendedName>
</protein>
<dbReference type="Gramene" id="PGSC0003DMT400086874">
    <property type="protein sequence ID" value="PGSC0003DMT400086874"/>
    <property type="gene ID" value="PGSC0003DMG400036445"/>
</dbReference>
<name>M1DCP0_SOLTU</name>
<evidence type="ECO:0000256" key="1">
    <source>
        <dbReference type="SAM" id="MobiDB-lite"/>
    </source>
</evidence>
<evidence type="ECO:0000313" key="3">
    <source>
        <dbReference type="Proteomes" id="UP000011115"/>
    </source>
</evidence>
<dbReference type="Proteomes" id="UP000011115">
    <property type="component" value="Unassembled WGS sequence"/>
</dbReference>
<evidence type="ECO:0000313" key="2">
    <source>
        <dbReference type="EnsemblPlants" id="PGSC0003DMT400086874"/>
    </source>
</evidence>
<sequence>MKGYNVNEEAPQVNQDPQANQALIYLSTMSDVEFRATTGDGNFSNDKSDGQGRPKFKQRYYGQDPSNTPWFNQEKGSGSPLPKPTCTKCEKKHHGKCLVDTDGCYGCGKSDHKVKHFPTLTAKRRETKQDSLKDLVPIPPNYGHFYAFRSREDKGVSPYEGTGLFIVPYRCKCFIKIPMLFVRF</sequence>
<dbReference type="InParanoid" id="M1DCP0"/>
<accession>M1DCP0</accession>
<proteinExistence type="predicted"/>
<dbReference type="EnsemblPlants" id="PGSC0003DMT400086874">
    <property type="protein sequence ID" value="PGSC0003DMT400086874"/>
    <property type="gene ID" value="PGSC0003DMG400036445"/>
</dbReference>
<evidence type="ECO:0008006" key="4">
    <source>
        <dbReference type="Google" id="ProtNLM"/>
    </source>
</evidence>
<organism evidence="2 3">
    <name type="scientific">Solanum tuberosum</name>
    <name type="common">Potato</name>
    <dbReference type="NCBI Taxonomy" id="4113"/>
    <lineage>
        <taxon>Eukaryota</taxon>
        <taxon>Viridiplantae</taxon>
        <taxon>Streptophyta</taxon>
        <taxon>Embryophyta</taxon>
        <taxon>Tracheophyta</taxon>
        <taxon>Spermatophyta</taxon>
        <taxon>Magnoliopsida</taxon>
        <taxon>eudicotyledons</taxon>
        <taxon>Gunneridae</taxon>
        <taxon>Pentapetalae</taxon>
        <taxon>asterids</taxon>
        <taxon>lamiids</taxon>
        <taxon>Solanales</taxon>
        <taxon>Solanaceae</taxon>
        <taxon>Solanoideae</taxon>
        <taxon>Solaneae</taxon>
        <taxon>Solanum</taxon>
    </lineage>
</organism>
<dbReference type="HOGENOM" id="CLU_043741_3_1_1"/>
<feature type="compositionally biased region" description="Polar residues" evidence="1">
    <location>
        <begin position="64"/>
        <end position="76"/>
    </location>
</feature>